<keyword evidence="3" id="KW-1185">Reference proteome</keyword>
<sequence length="516" mass="58223">MYLLSSHSISSCCSFLLAPFCSVCDHVVTTTTTRAKKSQFFSFRFIEFRSRARKSRSAKLNPVVKSMMKSQHEPGIRRERILETEVAIVGGGLGGLACAVGLQERGIKTHVFEKATTRRHHSGTAISIAENGITALEGIQLGLSLKMRKVGSDITNLQVTKEYPGKQEEVVEWTKKPGEIFMIPWKMVQYVLAEQLDPQLIHWGHTFHNYRHIEGSNGVEAYFTVDGDEDQSVVVRAKLLVGADGMHSVIRKQMIGDDARYLSLVDWNCIILNPDLRVLKLHKKDQIRCVKFGPTIVGFLSDAGSDYSLWQIRLPDENGELSEAFKSDFHEYGENAKKMRVLKGLAKLKSTFKEADKMSFFKSLEEAINITEAGLVREGKCFDRLPLTSWIDPNSAPVVLIADAAHGMHATPGQGARTAFEDAHQLNLLLDEVFNGPNKDITMEKALKRFDQIRVPRLTKMQSYAAETTYFDKFTPEWVLNLPQGEREKRAYEFAAWISAYPDKMHGDPDSTYWKP</sequence>
<organism evidence="2 3">
    <name type="scientific">Sphagnum troendelagicum</name>
    <dbReference type="NCBI Taxonomy" id="128251"/>
    <lineage>
        <taxon>Eukaryota</taxon>
        <taxon>Viridiplantae</taxon>
        <taxon>Streptophyta</taxon>
        <taxon>Embryophyta</taxon>
        <taxon>Bryophyta</taxon>
        <taxon>Sphagnophytina</taxon>
        <taxon>Sphagnopsida</taxon>
        <taxon>Sphagnales</taxon>
        <taxon>Sphagnaceae</taxon>
        <taxon>Sphagnum</taxon>
    </lineage>
</organism>
<dbReference type="PANTHER" id="PTHR46496">
    <property type="match status" value="1"/>
</dbReference>
<feature type="domain" description="FAD-binding" evidence="1">
    <location>
        <begin position="83"/>
        <end position="254"/>
    </location>
</feature>
<protein>
    <recommendedName>
        <fullName evidence="1">FAD-binding domain-containing protein</fullName>
    </recommendedName>
</protein>
<name>A0ABP0UUF1_9BRYO</name>
<dbReference type="SUPFAM" id="SSF51905">
    <property type="entry name" value="FAD/NAD(P)-binding domain"/>
    <property type="match status" value="1"/>
</dbReference>
<evidence type="ECO:0000259" key="1">
    <source>
        <dbReference type="Pfam" id="PF01494"/>
    </source>
</evidence>
<dbReference type="InterPro" id="IPR002938">
    <property type="entry name" value="FAD-bd"/>
</dbReference>
<dbReference type="EMBL" id="OZ019898">
    <property type="protein sequence ID" value="CAK9229658.1"/>
    <property type="molecule type" value="Genomic_DNA"/>
</dbReference>
<dbReference type="Proteomes" id="UP001497512">
    <property type="component" value="Chromosome 6"/>
</dbReference>
<proteinExistence type="predicted"/>
<dbReference type="Gene3D" id="3.50.50.60">
    <property type="entry name" value="FAD/NAD(P)-binding domain"/>
    <property type="match status" value="1"/>
</dbReference>
<dbReference type="InterPro" id="IPR036188">
    <property type="entry name" value="FAD/NAD-bd_sf"/>
</dbReference>
<evidence type="ECO:0000313" key="3">
    <source>
        <dbReference type="Proteomes" id="UP001497512"/>
    </source>
</evidence>
<gene>
    <name evidence="2" type="ORF">CSSPTR1EN2_LOCUS19843</name>
</gene>
<evidence type="ECO:0000313" key="2">
    <source>
        <dbReference type="EMBL" id="CAK9229658.1"/>
    </source>
</evidence>
<accession>A0ABP0UUF1</accession>
<dbReference type="Pfam" id="PF01494">
    <property type="entry name" value="FAD_binding_3"/>
    <property type="match status" value="1"/>
</dbReference>
<reference evidence="2" key="1">
    <citation type="submission" date="2024-02" db="EMBL/GenBank/DDBJ databases">
        <authorList>
            <consortium name="ELIXIR-Norway"/>
            <consortium name="Elixir Norway"/>
        </authorList>
    </citation>
    <scope>NUCLEOTIDE SEQUENCE</scope>
</reference>
<dbReference type="PRINTS" id="PR00420">
    <property type="entry name" value="RNGMNOXGNASE"/>
</dbReference>
<dbReference type="PANTHER" id="PTHR46496:SF4">
    <property type="entry name" value="ZEAXANTHIN EPOXIDASE"/>
    <property type="match status" value="1"/>
</dbReference>